<dbReference type="InParanoid" id="A0A2T2ZS43"/>
<dbReference type="Gene3D" id="3.90.226.10">
    <property type="entry name" value="2-enoyl-CoA Hydratase, Chain A, domain 1"/>
    <property type="match status" value="1"/>
</dbReference>
<sequence>MKPIVLPSGAAWLRMNADPVRGKVLTLNVLRSLHGQLTAQLQPQAKPESGSDTPVSPVPGAFTHTLPPFEPQYLDELEAAFAASAPSPSSSSTYAWLVHPHLWRQFRTSRPKALVLGDSGRDVFRFGHRIRFVAGSGSRQRGESPVSPFSSAQIANPVPFFHLLNQLTHLMRHSPIPIVAPLDGLVAGAGCQLALAADHAIALADTPFQLTGPPSTYPAVAAMLHHLGVPQTLAYRMMTLGEPVTAEQLGNGSSSVVDSVPVPQHAESTDTRGAALTTRVLDVVAKLAIARGQMQALSKWAYWTGVAMHRGDGNGDGDGYAAASWMARVVTLLEKVDEAAARPAKEV</sequence>
<dbReference type="InterPro" id="IPR029045">
    <property type="entry name" value="ClpP/crotonase-like_dom_sf"/>
</dbReference>
<evidence type="ECO:0000313" key="3">
    <source>
        <dbReference type="Proteomes" id="UP000241462"/>
    </source>
</evidence>
<name>A0A2T2ZS43_9PEZI</name>
<keyword evidence="3" id="KW-1185">Reference proteome</keyword>
<organism evidence="2 3">
    <name type="scientific">Coniella lustricola</name>
    <dbReference type="NCBI Taxonomy" id="2025994"/>
    <lineage>
        <taxon>Eukaryota</taxon>
        <taxon>Fungi</taxon>
        <taxon>Dikarya</taxon>
        <taxon>Ascomycota</taxon>
        <taxon>Pezizomycotina</taxon>
        <taxon>Sordariomycetes</taxon>
        <taxon>Sordariomycetidae</taxon>
        <taxon>Diaporthales</taxon>
        <taxon>Schizoparmaceae</taxon>
        <taxon>Coniella</taxon>
    </lineage>
</organism>
<dbReference type="Pfam" id="PF00378">
    <property type="entry name" value="ECH_1"/>
    <property type="match status" value="1"/>
</dbReference>
<proteinExistence type="predicted"/>
<evidence type="ECO:0000256" key="1">
    <source>
        <dbReference type="SAM" id="MobiDB-lite"/>
    </source>
</evidence>
<dbReference type="EMBL" id="KZ678853">
    <property type="protein sequence ID" value="PSR74601.1"/>
    <property type="molecule type" value="Genomic_DNA"/>
</dbReference>
<gene>
    <name evidence="2" type="ORF">BD289DRAFT_448541</name>
</gene>
<accession>A0A2T2ZS43</accession>
<protein>
    <recommendedName>
        <fullName evidence="4">ClpP/crotonase-like domain-containing protein</fullName>
    </recommendedName>
</protein>
<evidence type="ECO:0000313" key="2">
    <source>
        <dbReference type="EMBL" id="PSR74601.1"/>
    </source>
</evidence>
<dbReference type="AlphaFoldDB" id="A0A2T2ZS43"/>
<reference evidence="2 3" key="1">
    <citation type="journal article" date="2018" name="Mycol. Prog.">
        <title>Coniella lustricola, a new species from submerged detritus.</title>
        <authorList>
            <person name="Raudabaugh D.B."/>
            <person name="Iturriaga T."/>
            <person name="Carver A."/>
            <person name="Mondo S."/>
            <person name="Pangilinan J."/>
            <person name="Lipzen A."/>
            <person name="He G."/>
            <person name="Amirebrahimi M."/>
            <person name="Grigoriev I.V."/>
            <person name="Miller A.N."/>
        </authorList>
    </citation>
    <scope>NUCLEOTIDE SEQUENCE [LARGE SCALE GENOMIC DNA]</scope>
    <source>
        <strain evidence="2 3">B22-T-1</strain>
    </source>
</reference>
<dbReference type="Proteomes" id="UP000241462">
    <property type="component" value="Unassembled WGS sequence"/>
</dbReference>
<dbReference type="OrthoDB" id="2139957at2759"/>
<dbReference type="SUPFAM" id="SSF52096">
    <property type="entry name" value="ClpP/crotonase"/>
    <property type="match status" value="1"/>
</dbReference>
<dbReference type="InterPro" id="IPR001753">
    <property type="entry name" value="Enoyl-CoA_hydra/iso"/>
</dbReference>
<dbReference type="STRING" id="2025994.A0A2T2ZS43"/>
<feature type="region of interest" description="Disordered" evidence="1">
    <location>
        <begin position="41"/>
        <end position="62"/>
    </location>
</feature>
<evidence type="ECO:0008006" key="4">
    <source>
        <dbReference type="Google" id="ProtNLM"/>
    </source>
</evidence>